<evidence type="ECO:0000313" key="3">
    <source>
        <dbReference type="Proteomes" id="UP000027265"/>
    </source>
</evidence>
<sequence>MYRLRGLFVESPEFDLCNLQSLWIRFQLKNSTKLAVGLMKACRDCLSLSRLNGAQDAVAGMKVVRGPSCCSSNRSLKNSNCIGLGQTCLAAVGWSCTSSLIPEVYRLSLSPGGASRLPILIRELAARPPVWEFRSPNASNFVETAGRDPTPRRTDKQWDSMLTSQWGHMLPMVYLGDGAEASIHCWSSTPRPVDGEAPTSNSLSKCVDVTNASFNSRFSEAPTKELCSTASGREASNPGLPTSSPSASSSTH</sequence>
<evidence type="ECO:0000256" key="1">
    <source>
        <dbReference type="SAM" id="MobiDB-lite"/>
    </source>
</evidence>
<dbReference type="InParanoid" id="A0A067PKI8"/>
<feature type="region of interest" description="Disordered" evidence="1">
    <location>
        <begin position="220"/>
        <end position="252"/>
    </location>
</feature>
<reference evidence="3" key="1">
    <citation type="journal article" date="2014" name="Proc. Natl. Acad. Sci. U.S.A.">
        <title>Extensive sampling of basidiomycete genomes demonstrates inadequacy of the white-rot/brown-rot paradigm for wood decay fungi.</title>
        <authorList>
            <person name="Riley R."/>
            <person name="Salamov A.A."/>
            <person name="Brown D.W."/>
            <person name="Nagy L.G."/>
            <person name="Floudas D."/>
            <person name="Held B.W."/>
            <person name="Levasseur A."/>
            <person name="Lombard V."/>
            <person name="Morin E."/>
            <person name="Otillar R."/>
            <person name="Lindquist E.A."/>
            <person name="Sun H."/>
            <person name="LaButti K.M."/>
            <person name="Schmutz J."/>
            <person name="Jabbour D."/>
            <person name="Luo H."/>
            <person name="Baker S.E."/>
            <person name="Pisabarro A.G."/>
            <person name="Walton J.D."/>
            <person name="Blanchette R.A."/>
            <person name="Henrissat B."/>
            <person name="Martin F."/>
            <person name="Cullen D."/>
            <person name="Hibbett D.S."/>
            <person name="Grigoriev I.V."/>
        </authorList>
    </citation>
    <scope>NUCLEOTIDE SEQUENCE [LARGE SCALE GENOMIC DNA]</scope>
    <source>
        <strain evidence="3">MUCL 33604</strain>
    </source>
</reference>
<proteinExistence type="predicted"/>
<dbReference type="AlphaFoldDB" id="A0A067PKI8"/>
<organism evidence="2 3">
    <name type="scientific">Jaapia argillacea MUCL 33604</name>
    <dbReference type="NCBI Taxonomy" id="933084"/>
    <lineage>
        <taxon>Eukaryota</taxon>
        <taxon>Fungi</taxon>
        <taxon>Dikarya</taxon>
        <taxon>Basidiomycota</taxon>
        <taxon>Agaricomycotina</taxon>
        <taxon>Agaricomycetes</taxon>
        <taxon>Agaricomycetidae</taxon>
        <taxon>Jaapiales</taxon>
        <taxon>Jaapiaceae</taxon>
        <taxon>Jaapia</taxon>
    </lineage>
</organism>
<dbReference type="EMBL" id="KL197725">
    <property type="protein sequence ID" value="KDQ55349.1"/>
    <property type="molecule type" value="Genomic_DNA"/>
</dbReference>
<dbReference type="Proteomes" id="UP000027265">
    <property type="component" value="Unassembled WGS sequence"/>
</dbReference>
<keyword evidence="3" id="KW-1185">Reference proteome</keyword>
<feature type="compositionally biased region" description="Low complexity" evidence="1">
    <location>
        <begin position="241"/>
        <end position="252"/>
    </location>
</feature>
<name>A0A067PKI8_9AGAM</name>
<protein>
    <submittedName>
        <fullName evidence="2">Uncharacterized protein</fullName>
    </submittedName>
</protein>
<dbReference type="HOGENOM" id="CLU_1102926_0_0_1"/>
<gene>
    <name evidence="2" type="ORF">JAAARDRAFT_333684</name>
</gene>
<evidence type="ECO:0000313" key="2">
    <source>
        <dbReference type="EMBL" id="KDQ55349.1"/>
    </source>
</evidence>
<accession>A0A067PKI8</accession>